<sequence>MVVLTLVVLGAVVAVLTAGVTTRGGATHMDRPTMEWAVAHRTDGLTPVVRIVTDLGGTVAMTAVAVAACAWFAWRRRRYPMLVTAAVSVGALVTVTVMKALVGRRRPPVEHLVTVESHSFPSGHTLGSTAVVGTVAALLALSLRRRAARIAVGAAAVLFTLAIGLSRIYLGVHWPTDVLAGWALGALWIIAGVTAVRRRRAAERPSAPVESDVRPTARR</sequence>
<feature type="transmembrane region" description="Helical" evidence="1">
    <location>
        <begin position="178"/>
        <end position="196"/>
    </location>
</feature>
<gene>
    <name evidence="3" type="ORF">BJY24_001243</name>
</gene>
<dbReference type="SMART" id="SM00014">
    <property type="entry name" value="acidPPc"/>
    <property type="match status" value="1"/>
</dbReference>
<comment type="caution">
    <text evidence="3">The sequence shown here is derived from an EMBL/GenBank/DDBJ whole genome shotgun (WGS) entry which is preliminary data.</text>
</comment>
<dbReference type="GO" id="GO:0050380">
    <property type="term" value="F:undecaprenyl-diphosphatase activity"/>
    <property type="evidence" value="ECO:0007669"/>
    <property type="project" value="UniProtKB-EC"/>
</dbReference>
<protein>
    <submittedName>
        <fullName evidence="3">Undecaprenyl-diphosphatase</fullName>
        <ecNumber evidence="3">3.6.1.27</ecNumber>
    </submittedName>
</protein>
<name>A0A7W9UGR4_9NOCA</name>
<evidence type="ECO:0000259" key="2">
    <source>
        <dbReference type="SMART" id="SM00014"/>
    </source>
</evidence>
<reference evidence="3 4" key="1">
    <citation type="submission" date="2020-08" db="EMBL/GenBank/DDBJ databases">
        <title>Sequencing the genomes of 1000 actinobacteria strains.</title>
        <authorList>
            <person name="Klenk H.-P."/>
        </authorList>
    </citation>
    <scope>NUCLEOTIDE SEQUENCE [LARGE SCALE GENOMIC DNA]</scope>
    <source>
        <strain evidence="3 4">DSM 43582</strain>
    </source>
</reference>
<proteinExistence type="predicted"/>
<evidence type="ECO:0000313" key="4">
    <source>
        <dbReference type="Proteomes" id="UP000540412"/>
    </source>
</evidence>
<evidence type="ECO:0000256" key="1">
    <source>
        <dbReference type="SAM" id="Phobius"/>
    </source>
</evidence>
<feature type="transmembrane region" description="Helical" evidence="1">
    <location>
        <begin position="55"/>
        <end position="74"/>
    </location>
</feature>
<organism evidence="3 4">
    <name type="scientific">Nocardia transvalensis</name>
    <dbReference type="NCBI Taxonomy" id="37333"/>
    <lineage>
        <taxon>Bacteria</taxon>
        <taxon>Bacillati</taxon>
        <taxon>Actinomycetota</taxon>
        <taxon>Actinomycetes</taxon>
        <taxon>Mycobacteriales</taxon>
        <taxon>Nocardiaceae</taxon>
        <taxon>Nocardia</taxon>
    </lineage>
</organism>
<accession>A0A7W9UGR4</accession>
<keyword evidence="3" id="KW-0378">Hydrolase</keyword>
<evidence type="ECO:0000313" key="3">
    <source>
        <dbReference type="EMBL" id="MBB5912376.1"/>
    </source>
</evidence>
<dbReference type="Pfam" id="PF01569">
    <property type="entry name" value="PAP2"/>
    <property type="match status" value="1"/>
</dbReference>
<feature type="transmembrane region" description="Helical" evidence="1">
    <location>
        <begin position="122"/>
        <end position="143"/>
    </location>
</feature>
<feature type="transmembrane region" description="Helical" evidence="1">
    <location>
        <begin position="81"/>
        <end position="102"/>
    </location>
</feature>
<dbReference type="EMBL" id="JACHIT010000001">
    <property type="protein sequence ID" value="MBB5912376.1"/>
    <property type="molecule type" value="Genomic_DNA"/>
</dbReference>
<dbReference type="InterPro" id="IPR036938">
    <property type="entry name" value="PAP2/HPO_sf"/>
</dbReference>
<dbReference type="PANTHER" id="PTHR14969">
    <property type="entry name" value="SPHINGOSINE-1-PHOSPHATE PHOSPHOHYDROLASE"/>
    <property type="match status" value="1"/>
</dbReference>
<dbReference type="Gene3D" id="1.20.144.10">
    <property type="entry name" value="Phosphatidic acid phosphatase type 2/haloperoxidase"/>
    <property type="match status" value="2"/>
</dbReference>
<dbReference type="SUPFAM" id="SSF48317">
    <property type="entry name" value="Acid phosphatase/Vanadium-dependent haloperoxidase"/>
    <property type="match status" value="1"/>
</dbReference>
<feature type="domain" description="Phosphatidic acid phosphatase type 2/haloperoxidase" evidence="2">
    <location>
        <begin position="79"/>
        <end position="193"/>
    </location>
</feature>
<dbReference type="EC" id="3.6.1.27" evidence="3"/>
<dbReference type="CDD" id="cd03392">
    <property type="entry name" value="PAP2_like_2"/>
    <property type="match status" value="1"/>
</dbReference>
<dbReference type="AlphaFoldDB" id="A0A7W9UGR4"/>
<keyword evidence="1" id="KW-0812">Transmembrane</keyword>
<feature type="transmembrane region" description="Helical" evidence="1">
    <location>
        <begin position="150"/>
        <end position="172"/>
    </location>
</feature>
<dbReference type="Proteomes" id="UP000540412">
    <property type="component" value="Unassembled WGS sequence"/>
</dbReference>
<dbReference type="InterPro" id="IPR000326">
    <property type="entry name" value="PAP2/HPO"/>
</dbReference>
<dbReference type="PANTHER" id="PTHR14969:SF13">
    <property type="entry name" value="AT30094P"/>
    <property type="match status" value="1"/>
</dbReference>
<keyword evidence="1" id="KW-1133">Transmembrane helix</keyword>
<keyword evidence="4" id="KW-1185">Reference proteome</keyword>
<keyword evidence="1" id="KW-0472">Membrane</keyword>
<dbReference type="RefSeq" id="WP_051162432.1">
    <property type="nucleotide sequence ID" value="NZ_JACHIT010000001.1"/>
</dbReference>